<keyword evidence="1" id="KW-1133">Transmembrane helix</keyword>
<sequence length="133" mass="15542">MTLLVLFIVLCIFIVIIFYLLSLDKLVKLIRDENNGITIIHRAWVWTQLIPIWSVVAIIVYHIKMLEATKVLELELNLPKNTIKYPEIIGWVFALAFLYSWIPVIGAIVGCSVWIIYWVRIILTSKQIYNLKN</sequence>
<dbReference type="EMBL" id="PDKB01000001">
    <property type="protein sequence ID" value="RBQ30207.1"/>
    <property type="molecule type" value="Genomic_DNA"/>
</dbReference>
<keyword evidence="3" id="KW-1185">Reference proteome</keyword>
<keyword evidence="1" id="KW-0472">Membrane</keyword>
<reference evidence="2 3" key="1">
    <citation type="submission" date="2017-10" db="EMBL/GenBank/DDBJ databases">
        <title>Genomics of the genus Arcobacter.</title>
        <authorList>
            <person name="Perez-Cataluna A."/>
            <person name="Figueras M.J."/>
        </authorList>
    </citation>
    <scope>NUCLEOTIDE SEQUENCE [LARGE SCALE GENOMIC DNA]</scope>
    <source>
        <strain evidence="2 3">CECT 9230</strain>
    </source>
</reference>
<feature type="transmembrane region" description="Helical" evidence="1">
    <location>
        <begin position="6"/>
        <end position="23"/>
    </location>
</feature>
<dbReference type="OrthoDB" id="5605705at2"/>
<accession>A0A366MVX6</accession>
<comment type="caution">
    <text evidence="2">The sequence shown here is derived from an EMBL/GenBank/DDBJ whole genome shotgun (WGS) entry which is preliminary data.</text>
</comment>
<organism evidence="2 3">
    <name type="scientific">Aliarcobacter vitoriensis</name>
    <dbReference type="NCBI Taxonomy" id="2011099"/>
    <lineage>
        <taxon>Bacteria</taxon>
        <taxon>Pseudomonadati</taxon>
        <taxon>Campylobacterota</taxon>
        <taxon>Epsilonproteobacteria</taxon>
        <taxon>Campylobacterales</taxon>
        <taxon>Arcobacteraceae</taxon>
        <taxon>Aliarcobacter</taxon>
    </lineage>
</organism>
<name>A0A366MVX6_9BACT</name>
<proteinExistence type="predicted"/>
<protein>
    <submittedName>
        <fullName evidence="2">Uncharacterized protein</fullName>
    </submittedName>
</protein>
<keyword evidence="1" id="KW-0812">Transmembrane</keyword>
<dbReference type="Proteomes" id="UP000252669">
    <property type="component" value="Unassembled WGS sequence"/>
</dbReference>
<feature type="transmembrane region" description="Helical" evidence="1">
    <location>
        <begin position="43"/>
        <end position="63"/>
    </location>
</feature>
<feature type="transmembrane region" description="Helical" evidence="1">
    <location>
        <begin position="88"/>
        <end position="119"/>
    </location>
</feature>
<evidence type="ECO:0000256" key="1">
    <source>
        <dbReference type="SAM" id="Phobius"/>
    </source>
</evidence>
<evidence type="ECO:0000313" key="2">
    <source>
        <dbReference type="EMBL" id="RBQ30207.1"/>
    </source>
</evidence>
<evidence type="ECO:0000313" key="3">
    <source>
        <dbReference type="Proteomes" id="UP000252669"/>
    </source>
</evidence>
<gene>
    <name evidence="2" type="ORF">CRU91_00765</name>
</gene>
<dbReference type="RefSeq" id="WP_113892420.1">
    <property type="nucleotide sequence ID" value="NZ_JANJGA010000002.1"/>
</dbReference>
<dbReference type="AlphaFoldDB" id="A0A366MVX6"/>